<organism evidence="1">
    <name type="scientific">Culex pipiens</name>
    <name type="common">House mosquito</name>
    <dbReference type="NCBI Taxonomy" id="7175"/>
    <lineage>
        <taxon>Eukaryota</taxon>
        <taxon>Metazoa</taxon>
        <taxon>Ecdysozoa</taxon>
        <taxon>Arthropoda</taxon>
        <taxon>Hexapoda</taxon>
        <taxon>Insecta</taxon>
        <taxon>Pterygota</taxon>
        <taxon>Neoptera</taxon>
        <taxon>Endopterygota</taxon>
        <taxon>Diptera</taxon>
        <taxon>Nematocera</taxon>
        <taxon>Culicoidea</taxon>
        <taxon>Culicidae</taxon>
        <taxon>Culicinae</taxon>
        <taxon>Culicini</taxon>
        <taxon>Culex</taxon>
        <taxon>Culex</taxon>
    </lineage>
</organism>
<proteinExistence type="predicted"/>
<accession>A0A8D8FI01</accession>
<dbReference type="EMBL" id="HBUE01068037">
    <property type="protein sequence ID" value="CAG6471570.1"/>
    <property type="molecule type" value="Transcribed_RNA"/>
</dbReference>
<reference evidence="1" key="1">
    <citation type="submission" date="2021-05" db="EMBL/GenBank/DDBJ databases">
        <authorList>
            <person name="Alioto T."/>
            <person name="Alioto T."/>
            <person name="Gomez Garrido J."/>
        </authorList>
    </citation>
    <scope>NUCLEOTIDE SEQUENCE</scope>
</reference>
<sequence length="130" mass="14996">MFVSIRLKLLLLRRWHRSNPPRKTINYRTLLPSRDRRLQSRRHHPVHRQVQGYRHDLDHAPAYSRCVQACHRVFVTTQTHACSGTVCTPIARQMAPAAELLFAACDASDLRAIVDLFVNNRRQLSGAFVS</sequence>
<dbReference type="AlphaFoldDB" id="A0A8D8FI01"/>
<name>A0A8D8FI01_CULPI</name>
<protein>
    <submittedName>
        <fullName evidence="1">(northern house mosquito) hypothetical protein</fullName>
    </submittedName>
</protein>
<evidence type="ECO:0000313" key="1">
    <source>
        <dbReference type="EMBL" id="CAG6471570.1"/>
    </source>
</evidence>